<evidence type="ECO:0000313" key="7">
    <source>
        <dbReference type="EMBL" id="MFD2549218.1"/>
    </source>
</evidence>
<keyword evidence="2" id="KW-0805">Transcription regulation</keyword>
<feature type="domain" description="RNA polymerase sigma-70 region 2" evidence="5">
    <location>
        <begin position="15"/>
        <end position="80"/>
    </location>
</feature>
<evidence type="ECO:0000313" key="8">
    <source>
        <dbReference type="Proteomes" id="UP001597545"/>
    </source>
</evidence>
<dbReference type="InterPro" id="IPR036388">
    <property type="entry name" value="WH-like_DNA-bd_sf"/>
</dbReference>
<dbReference type="SUPFAM" id="SSF88946">
    <property type="entry name" value="Sigma2 domain of RNA polymerase sigma factors"/>
    <property type="match status" value="1"/>
</dbReference>
<dbReference type="InterPro" id="IPR014284">
    <property type="entry name" value="RNA_pol_sigma-70_dom"/>
</dbReference>
<protein>
    <submittedName>
        <fullName evidence="7">RNA polymerase sigma factor</fullName>
    </submittedName>
</protein>
<dbReference type="SUPFAM" id="SSF88659">
    <property type="entry name" value="Sigma3 and sigma4 domains of RNA polymerase sigma factors"/>
    <property type="match status" value="1"/>
</dbReference>
<evidence type="ECO:0000256" key="1">
    <source>
        <dbReference type="ARBA" id="ARBA00010641"/>
    </source>
</evidence>
<gene>
    <name evidence="7" type="ORF">ACFSR5_16340</name>
</gene>
<reference evidence="8" key="1">
    <citation type="journal article" date="2019" name="Int. J. Syst. Evol. Microbiol.">
        <title>The Global Catalogue of Microorganisms (GCM) 10K type strain sequencing project: providing services to taxonomists for standard genome sequencing and annotation.</title>
        <authorList>
            <consortium name="The Broad Institute Genomics Platform"/>
            <consortium name="The Broad Institute Genome Sequencing Center for Infectious Disease"/>
            <person name="Wu L."/>
            <person name="Ma J."/>
        </authorList>
    </citation>
    <scope>NUCLEOTIDE SEQUENCE [LARGE SCALE GENOMIC DNA]</scope>
    <source>
        <strain evidence="8">KCTC 42662</strain>
    </source>
</reference>
<evidence type="ECO:0000256" key="3">
    <source>
        <dbReference type="ARBA" id="ARBA00023082"/>
    </source>
</evidence>
<dbReference type="RefSeq" id="WP_380905537.1">
    <property type="nucleotide sequence ID" value="NZ_JBHUEG010000012.1"/>
</dbReference>
<evidence type="ECO:0000259" key="6">
    <source>
        <dbReference type="Pfam" id="PF08281"/>
    </source>
</evidence>
<evidence type="ECO:0000259" key="5">
    <source>
        <dbReference type="Pfam" id="PF04542"/>
    </source>
</evidence>
<dbReference type="InterPro" id="IPR013325">
    <property type="entry name" value="RNA_pol_sigma_r2"/>
</dbReference>
<dbReference type="Pfam" id="PF08281">
    <property type="entry name" value="Sigma70_r4_2"/>
    <property type="match status" value="1"/>
</dbReference>
<evidence type="ECO:0000256" key="2">
    <source>
        <dbReference type="ARBA" id="ARBA00023015"/>
    </source>
</evidence>
<comment type="similarity">
    <text evidence="1">Belongs to the sigma-70 factor family. ECF subfamily.</text>
</comment>
<dbReference type="InterPro" id="IPR039425">
    <property type="entry name" value="RNA_pol_sigma-70-like"/>
</dbReference>
<dbReference type="Proteomes" id="UP001597545">
    <property type="component" value="Unassembled WGS sequence"/>
</dbReference>
<feature type="domain" description="RNA polymerase sigma factor 70 region 4 type 2" evidence="6">
    <location>
        <begin position="114"/>
        <end position="157"/>
    </location>
</feature>
<proteinExistence type="inferred from homology"/>
<comment type="caution">
    <text evidence="7">The sequence shown here is derived from an EMBL/GenBank/DDBJ whole genome shotgun (WGS) entry which is preliminary data.</text>
</comment>
<keyword evidence="3" id="KW-0731">Sigma factor</keyword>
<name>A0ABW5KL60_9SPHI</name>
<evidence type="ECO:0000256" key="4">
    <source>
        <dbReference type="ARBA" id="ARBA00023163"/>
    </source>
</evidence>
<dbReference type="InterPro" id="IPR013324">
    <property type="entry name" value="RNA_pol_sigma_r3/r4-like"/>
</dbReference>
<dbReference type="NCBIfam" id="TIGR02937">
    <property type="entry name" value="sigma70-ECF"/>
    <property type="match status" value="1"/>
</dbReference>
<dbReference type="PANTHER" id="PTHR43133">
    <property type="entry name" value="RNA POLYMERASE ECF-TYPE SIGMA FACTO"/>
    <property type="match status" value="1"/>
</dbReference>
<accession>A0ABW5KL60</accession>
<sequence>MKNSDQKINRFHTIYNMYWRELYHFALKSVKDAALAEDLLHDVFLKLLKSKLSSDDDENIKHYLFKSLRNMIIDHYRKNKLRLKLETDIPTWYDQHENQHLEVTIRREIEEFIEHRIGKFPPQMRRVVLLNTKQGLTDQQIAKKLLISDKTVRNQLSIANQKLKMALEKFLK</sequence>
<dbReference type="InterPro" id="IPR013249">
    <property type="entry name" value="RNA_pol_sigma70_r4_t2"/>
</dbReference>
<organism evidence="7 8">
    <name type="scientific">Sphingobacterium suaedae</name>
    <dbReference type="NCBI Taxonomy" id="1686402"/>
    <lineage>
        <taxon>Bacteria</taxon>
        <taxon>Pseudomonadati</taxon>
        <taxon>Bacteroidota</taxon>
        <taxon>Sphingobacteriia</taxon>
        <taxon>Sphingobacteriales</taxon>
        <taxon>Sphingobacteriaceae</taxon>
        <taxon>Sphingobacterium</taxon>
    </lineage>
</organism>
<dbReference type="PANTHER" id="PTHR43133:SF46">
    <property type="entry name" value="RNA POLYMERASE SIGMA-70 FACTOR ECF SUBFAMILY"/>
    <property type="match status" value="1"/>
</dbReference>
<keyword evidence="8" id="KW-1185">Reference proteome</keyword>
<dbReference type="EMBL" id="JBHULR010000015">
    <property type="protein sequence ID" value="MFD2549218.1"/>
    <property type="molecule type" value="Genomic_DNA"/>
</dbReference>
<dbReference type="InterPro" id="IPR007627">
    <property type="entry name" value="RNA_pol_sigma70_r2"/>
</dbReference>
<dbReference type="Pfam" id="PF04542">
    <property type="entry name" value="Sigma70_r2"/>
    <property type="match status" value="1"/>
</dbReference>
<dbReference type="Gene3D" id="1.10.10.10">
    <property type="entry name" value="Winged helix-like DNA-binding domain superfamily/Winged helix DNA-binding domain"/>
    <property type="match status" value="1"/>
</dbReference>
<keyword evidence="4" id="KW-0804">Transcription</keyword>
<dbReference type="Gene3D" id="1.10.1740.10">
    <property type="match status" value="1"/>
</dbReference>